<proteinExistence type="predicted"/>
<organism evidence="1 2">
    <name type="scientific">Acrobeloides nanus</name>
    <dbReference type="NCBI Taxonomy" id="290746"/>
    <lineage>
        <taxon>Eukaryota</taxon>
        <taxon>Metazoa</taxon>
        <taxon>Ecdysozoa</taxon>
        <taxon>Nematoda</taxon>
        <taxon>Chromadorea</taxon>
        <taxon>Rhabditida</taxon>
        <taxon>Tylenchina</taxon>
        <taxon>Cephalobomorpha</taxon>
        <taxon>Cephaloboidea</taxon>
        <taxon>Cephalobidae</taxon>
        <taxon>Acrobeloides</taxon>
    </lineage>
</organism>
<dbReference type="WBParaSite" id="ACRNAN_scaffold21963.g26578.t1">
    <property type="protein sequence ID" value="ACRNAN_scaffold21963.g26578.t1"/>
    <property type="gene ID" value="ACRNAN_scaffold21963.g26578"/>
</dbReference>
<evidence type="ECO:0000313" key="2">
    <source>
        <dbReference type="WBParaSite" id="ACRNAN_scaffold21963.g26578.t1"/>
    </source>
</evidence>
<evidence type="ECO:0000313" key="1">
    <source>
        <dbReference type="Proteomes" id="UP000887540"/>
    </source>
</evidence>
<dbReference type="Proteomes" id="UP000887540">
    <property type="component" value="Unplaced"/>
</dbReference>
<protein>
    <submittedName>
        <fullName evidence="2">Uncharacterized protein</fullName>
    </submittedName>
</protein>
<dbReference type="AlphaFoldDB" id="A0A914DCU3"/>
<name>A0A914DCU3_9BILA</name>
<keyword evidence="1" id="KW-1185">Reference proteome</keyword>
<reference evidence="2" key="1">
    <citation type="submission" date="2022-11" db="UniProtKB">
        <authorList>
            <consortium name="WormBaseParasite"/>
        </authorList>
    </citation>
    <scope>IDENTIFICATION</scope>
</reference>
<dbReference type="PANTHER" id="PTHR46954:SF1">
    <property type="entry name" value="C2H2-TYPE DOMAIN-CONTAINING PROTEIN"/>
    <property type="match status" value="1"/>
</dbReference>
<dbReference type="PANTHER" id="PTHR46954">
    <property type="entry name" value="C2H2-TYPE DOMAIN-CONTAINING PROTEIN"/>
    <property type="match status" value="1"/>
</dbReference>
<sequence length="101" mass="11218">MHLQYEIKLPDHDFMVPEKHKLIPSVYAACVIDENGPTYSGPTLIRIRSGKHDKSTASSHLSDVMRLCELEQFDIAKSSDGEAKPIWLITVDGGPDDLIAI</sequence>
<accession>A0A914DCU3</accession>